<keyword evidence="3" id="KW-1185">Reference proteome</keyword>
<accession>A0A521E6J4</accession>
<organism evidence="2 3">
    <name type="scientific">Solitalea koreensis</name>
    <dbReference type="NCBI Taxonomy" id="543615"/>
    <lineage>
        <taxon>Bacteria</taxon>
        <taxon>Pseudomonadati</taxon>
        <taxon>Bacteroidota</taxon>
        <taxon>Sphingobacteriia</taxon>
        <taxon>Sphingobacteriales</taxon>
        <taxon>Sphingobacteriaceae</taxon>
        <taxon>Solitalea</taxon>
    </lineage>
</organism>
<sequence>MNQLVKKSIALLGIAMLLGIPLTSNSNPVRPCGFPEFVYIADDECNDIYYTCDSHNVPTVHHCQALLAYCEVDEVCEWTGSDCFKNKTLLFCYN</sequence>
<evidence type="ECO:0000313" key="3">
    <source>
        <dbReference type="Proteomes" id="UP000315971"/>
    </source>
</evidence>
<proteinExistence type="predicted"/>
<feature type="chain" id="PRO_5022031176" description="Chitin binding Peritrophin-A domain-containing protein" evidence="1">
    <location>
        <begin position="27"/>
        <end position="94"/>
    </location>
</feature>
<dbReference type="AlphaFoldDB" id="A0A521E6J4"/>
<dbReference type="EMBL" id="FXSZ01000012">
    <property type="protein sequence ID" value="SMO79568.1"/>
    <property type="molecule type" value="Genomic_DNA"/>
</dbReference>
<feature type="signal peptide" evidence="1">
    <location>
        <begin position="1"/>
        <end position="26"/>
    </location>
</feature>
<evidence type="ECO:0000313" key="2">
    <source>
        <dbReference type="EMBL" id="SMO79568.1"/>
    </source>
</evidence>
<evidence type="ECO:0008006" key="4">
    <source>
        <dbReference type="Google" id="ProtNLM"/>
    </source>
</evidence>
<name>A0A521E6J4_9SPHI</name>
<protein>
    <recommendedName>
        <fullName evidence="4">Chitin binding Peritrophin-A domain-containing protein</fullName>
    </recommendedName>
</protein>
<keyword evidence="1" id="KW-0732">Signal</keyword>
<evidence type="ECO:0000256" key="1">
    <source>
        <dbReference type="SAM" id="SignalP"/>
    </source>
</evidence>
<gene>
    <name evidence="2" type="ORF">SAMN06265350_1122</name>
</gene>
<reference evidence="2 3" key="1">
    <citation type="submission" date="2017-05" db="EMBL/GenBank/DDBJ databases">
        <authorList>
            <person name="Varghese N."/>
            <person name="Submissions S."/>
        </authorList>
    </citation>
    <scope>NUCLEOTIDE SEQUENCE [LARGE SCALE GENOMIC DNA]</scope>
    <source>
        <strain evidence="2 3">DSM 21342</strain>
    </source>
</reference>
<dbReference type="Proteomes" id="UP000315971">
    <property type="component" value="Unassembled WGS sequence"/>
</dbReference>